<evidence type="ECO:0000259" key="6">
    <source>
        <dbReference type="PROSITE" id="PS50043"/>
    </source>
</evidence>
<dbReference type="EMBL" id="BNBT01000330">
    <property type="protein sequence ID" value="GHF02641.1"/>
    <property type="molecule type" value="Genomic_DNA"/>
</dbReference>
<comment type="caution">
    <text evidence="8">The sequence shown here is derived from an EMBL/GenBank/DDBJ whole genome shotgun (WGS) entry which is preliminary data.</text>
</comment>
<evidence type="ECO:0000313" key="9">
    <source>
        <dbReference type="Proteomes" id="UP000608024"/>
    </source>
</evidence>
<dbReference type="SUPFAM" id="SSF46894">
    <property type="entry name" value="C-terminal effector domain of the bipartite response regulators"/>
    <property type="match status" value="1"/>
</dbReference>
<keyword evidence="1 5" id="KW-0597">Phosphoprotein</keyword>
<dbReference type="InterPro" id="IPR001789">
    <property type="entry name" value="Sig_transdc_resp-reg_receiver"/>
</dbReference>
<evidence type="ECO:0000256" key="2">
    <source>
        <dbReference type="ARBA" id="ARBA00023015"/>
    </source>
</evidence>
<dbReference type="PRINTS" id="PR00038">
    <property type="entry name" value="HTHLUXR"/>
</dbReference>
<reference evidence="8" key="2">
    <citation type="submission" date="2020-09" db="EMBL/GenBank/DDBJ databases">
        <authorList>
            <person name="Sun Q."/>
            <person name="Ohkuma M."/>
        </authorList>
    </citation>
    <scope>NUCLEOTIDE SEQUENCE</scope>
    <source>
        <strain evidence="8">JCM 4784</strain>
    </source>
</reference>
<evidence type="ECO:0000256" key="3">
    <source>
        <dbReference type="ARBA" id="ARBA00023125"/>
    </source>
</evidence>
<reference evidence="8" key="1">
    <citation type="journal article" date="2014" name="Int. J. Syst. Evol. Microbiol.">
        <title>Complete genome sequence of Corynebacterium casei LMG S-19264T (=DSM 44701T), isolated from a smear-ripened cheese.</title>
        <authorList>
            <consortium name="US DOE Joint Genome Institute (JGI-PGF)"/>
            <person name="Walter F."/>
            <person name="Albersmeier A."/>
            <person name="Kalinowski J."/>
            <person name="Ruckert C."/>
        </authorList>
    </citation>
    <scope>NUCLEOTIDE SEQUENCE</scope>
    <source>
        <strain evidence="8">JCM 4784</strain>
    </source>
</reference>
<evidence type="ECO:0000256" key="1">
    <source>
        <dbReference type="ARBA" id="ARBA00022553"/>
    </source>
</evidence>
<dbReference type="CDD" id="cd17535">
    <property type="entry name" value="REC_NarL-like"/>
    <property type="match status" value="1"/>
</dbReference>
<dbReference type="InterPro" id="IPR039420">
    <property type="entry name" value="WalR-like"/>
</dbReference>
<keyword evidence="2" id="KW-0805">Transcription regulation</keyword>
<evidence type="ECO:0000259" key="7">
    <source>
        <dbReference type="PROSITE" id="PS50110"/>
    </source>
</evidence>
<dbReference type="Pfam" id="PF00072">
    <property type="entry name" value="Response_reg"/>
    <property type="match status" value="1"/>
</dbReference>
<keyword evidence="3 8" id="KW-0238">DNA-binding</keyword>
<dbReference type="GO" id="GO:0000160">
    <property type="term" value="P:phosphorelay signal transduction system"/>
    <property type="evidence" value="ECO:0007669"/>
    <property type="project" value="InterPro"/>
</dbReference>
<dbReference type="GO" id="GO:0006355">
    <property type="term" value="P:regulation of DNA-templated transcription"/>
    <property type="evidence" value="ECO:0007669"/>
    <property type="project" value="InterPro"/>
</dbReference>
<dbReference type="InterPro" id="IPR058245">
    <property type="entry name" value="NreC/VraR/RcsB-like_REC"/>
</dbReference>
<sequence>MAMGHEVVKVLVVDDEPMVCAHLRTILGSAEDIEVVDAAHDGAAAVEAVTRHRPDLVLMDLRMPGVDGLTAIECIMKLDQPPKVVALTTFDADQYVMRALRSGASGFLVKSTPPEDLIGLVRVAADGHTVLSPVAMRRIVAASSDEDAARERAKALVGKLTERETDVLTCLGEGLSNAQIATKLFLSEATVKGYVSRMLVKLECTNRTQAGLLAYDAGLVSR</sequence>
<dbReference type="PANTHER" id="PTHR43214:SF24">
    <property type="entry name" value="TRANSCRIPTIONAL REGULATORY PROTEIN NARL-RELATED"/>
    <property type="match status" value="1"/>
</dbReference>
<dbReference type="GO" id="GO:0003677">
    <property type="term" value="F:DNA binding"/>
    <property type="evidence" value="ECO:0007669"/>
    <property type="project" value="UniProtKB-KW"/>
</dbReference>
<dbReference type="SMART" id="SM00421">
    <property type="entry name" value="HTH_LUXR"/>
    <property type="match status" value="1"/>
</dbReference>
<dbReference type="SMART" id="SM00448">
    <property type="entry name" value="REC"/>
    <property type="match status" value="1"/>
</dbReference>
<dbReference type="PANTHER" id="PTHR43214">
    <property type="entry name" value="TWO-COMPONENT RESPONSE REGULATOR"/>
    <property type="match status" value="1"/>
</dbReference>
<dbReference type="PROSITE" id="PS00622">
    <property type="entry name" value="HTH_LUXR_1"/>
    <property type="match status" value="1"/>
</dbReference>
<keyword evidence="9" id="KW-1185">Reference proteome</keyword>
<evidence type="ECO:0000256" key="4">
    <source>
        <dbReference type="ARBA" id="ARBA00023163"/>
    </source>
</evidence>
<dbReference type="PROSITE" id="PS50110">
    <property type="entry name" value="RESPONSE_REGULATORY"/>
    <property type="match status" value="1"/>
</dbReference>
<keyword evidence="4" id="KW-0804">Transcription</keyword>
<protein>
    <submittedName>
        <fullName evidence="8">DNA-binding response regulator</fullName>
    </submittedName>
</protein>
<proteinExistence type="predicted"/>
<dbReference type="InterPro" id="IPR000792">
    <property type="entry name" value="Tscrpt_reg_LuxR_C"/>
</dbReference>
<dbReference type="InterPro" id="IPR011006">
    <property type="entry name" value="CheY-like_superfamily"/>
</dbReference>
<evidence type="ECO:0000256" key="5">
    <source>
        <dbReference type="PROSITE-ProRule" id="PRU00169"/>
    </source>
</evidence>
<dbReference type="AlphaFoldDB" id="A0A919AFI1"/>
<name>A0A919AFI1_9ACTN</name>
<feature type="domain" description="Response regulatory" evidence="7">
    <location>
        <begin position="9"/>
        <end position="125"/>
    </location>
</feature>
<dbReference type="InterPro" id="IPR016032">
    <property type="entry name" value="Sig_transdc_resp-reg_C-effctor"/>
</dbReference>
<dbReference type="Proteomes" id="UP000608024">
    <property type="component" value="Unassembled WGS sequence"/>
</dbReference>
<feature type="domain" description="HTH luxR-type" evidence="6">
    <location>
        <begin position="153"/>
        <end position="218"/>
    </location>
</feature>
<dbReference type="CDD" id="cd06170">
    <property type="entry name" value="LuxR_C_like"/>
    <property type="match status" value="1"/>
</dbReference>
<dbReference type="Gene3D" id="3.40.50.2300">
    <property type="match status" value="1"/>
</dbReference>
<organism evidence="8 9">
    <name type="scientific">Streptomyces longispororuber</name>
    <dbReference type="NCBI Taxonomy" id="68230"/>
    <lineage>
        <taxon>Bacteria</taxon>
        <taxon>Bacillati</taxon>
        <taxon>Actinomycetota</taxon>
        <taxon>Actinomycetes</taxon>
        <taxon>Kitasatosporales</taxon>
        <taxon>Streptomycetaceae</taxon>
        <taxon>Streptomyces</taxon>
    </lineage>
</organism>
<dbReference type="SUPFAM" id="SSF52172">
    <property type="entry name" value="CheY-like"/>
    <property type="match status" value="1"/>
</dbReference>
<dbReference type="Pfam" id="PF00196">
    <property type="entry name" value="GerE"/>
    <property type="match status" value="1"/>
</dbReference>
<dbReference type="PROSITE" id="PS50043">
    <property type="entry name" value="HTH_LUXR_2"/>
    <property type="match status" value="1"/>
</dbReference>
<evidence type="ECO:0000313" key="8">
    <source>
        <dbReference type="EMBL" id="GHF02641.1"/>
    </source>
</evidence>
<accession>A0A919AFI1</accession>
<gene>
    <name evidence="8" type="ORF">GCM10018785_75520</name>
</gene>
<feature type="modified residue" description="4-aspartylphosphate" evidence="5">
    <location>
        <position position="60"/>
    </location>
</feature>